<accession>A0ABY6F7U7</accession>
<dbReference type="RefSeq" id="WP_122395244.1">
    <property type="nucleotide sequence ID" value="NZ_CP081201.1"/>
</dbReference>
<dbReference type="PROSITE" id="PS51257">
    <property type="entry name" value="PROKAR_LIPOPROTEIN"/>
    <property type="match status" value="1"/>
</dbReference>
<protein>
    <submittedName>
        <fullName evidence="2">DUF4189 domain-containing protein</fullName>
    </submittedName>
</protein>
<feature type="domain" description="DUF4189" evidence="1">
    <location>
        <begin position="37"/>
        <end position="134"/>
    </location>
</feature>
<sequence>MNNVQRCVLLSSIALLVACGPDSDTSGSKSGEWVSTWGAVMTSDQLDKVWTTTKQQSADYAKQDVLGRCESAGATDCFLVATYSDQCVAAVQSEDGNVNAVFTADDPLTAQEKSMGYCKRNAKKSECNLVFTECTQPRYKKN</sequence>
<reference evidence="2" key="1">
    <citation type="submission" date="2021-08" db="EMBL/GenBank/DDBJ databases">
        <title>Complete genome sequence of Pseudomonas phytophila.</title>
        <authorList>
            <person name="Weir B.S."/>
            <person name="Templeton M.D."/>
            <person name="Arshed S."/>
            <person name="Andersen M.T."/>
            <person name="Jayaraman J."/>
        </authorList>
    </citation>
    <scope>NUCLEOTIDE SEQUENCE</scope>
    <source>
        <strain evidence="2">ICMP 23753</strain>
    </source>
</reference>
<proteinExistence type="predicted"/>
<name>A0ABY6F7U7_9PSED</name>
<organism evidence="2 3">
    <name type="scientific">Pseudomonas phytophila</name>
    <dbReference type="NCBI Taxonomy" id="2867264"/>
    <lineage>
        <taxon>Bacteria</taxon>
        <taxon>Pseudomonadati</taxon>
        <taxon>Pseudomonadota</taxon>
        <taxon>Gammaproteobacteria</taxon>
        <taxon>Pseudomonadales</taxon>
        <taxon>Pseudomonadaceae</taxon>
        <taxon>Pseudomonas</taxon>
    </lineage>
</organism>
<evidence type="ECO:0000259" key="1">
    <source>
        <dbReference type="Pfam" id="PF13827"/>
    </source>
</evidence>
<dbReference type="Proteomes" id="UP001063228">
    <property type="component" value="Chromosome"/>
</dbReference>
<evidence type="ECO:0000313" key="3">
    <source>
        <dbReference type="Proteomes" id="UP001063228"/>
    </source>
</evidence>
<evidence type="ECO:0000313" key="2">
    <source>
        <dbReference type="EMBL" id="UXZ93711.1"/>
    </source>
</evidence>
<dbReference type="Pfam" id="PF13827">
    <property type="entry name" value="DUF4189"/>
    <property type="match status" value="1"/>
</dbReference>
<dbReference type="EMBL" id="CP081201">
    <property type="protein sequence ID" value="UXZ93711.1"/>
    <property type="molecule type" value="Genomic_DNA"/>
</dbReference>
<keyword evidence="3" id="KW-1185">Reference proteome</keyword>
<gene>
    <name evidence="2" type="ORF">K3169_15045</name>
</gene>
<dbReference type="InterPro" id="IPR025240">
    <property type="entry name" value="DUF4189"/>
</dbReference>